<evidence type="ECO:0000256" key="3">
    <source>
        <dbReference type="ARBA" id="ARBA00022748"/>
    </source>
</evidence>
<dbReference type="NCBIfam" id="NF010061">
    <property type="entry name" value="PRK13538.1"/>
    <property type="match status" value="1"/>
</dbReference>
<evidence type="ECO:0000259" key="7">
    <source>
        <dbReference type="PROSITE" id="PS50893"/>
    </source>
</evidence>
<evidence type="ECO:0000256" key="4">
    <source>
        <dbReference type="ARBA" id="ARBA00022840"/>
    </source>
</evidence>
<dbReference type="EMBL" id="JAKGAS010000004">
    <property type="protein sequence ID" value="MCF2948468.1"/>
    <property type="molecule type" value="Genomic_DNA"/>
</dbReference>
<dbReference type="NCBIfam" id="TIGR01189">
    <property type="entry name" value="ccmA"/>
    <property type="match status" value="1"/>
</dbReference>
<name>A0ABS9D6B5_9ALTE</name>
<keyword evidence="1" id="KW-0813">Transport</keyword>
<keyword evidence="5" id="KW-1278">Translocase</keyword>
<dbReference type="SMART" id="SM00382">
    <property type="entry name" value="AAA"/>
    <property type="match status" value="1"/>
</dbReference>
<gene>
    <name evidence="8" type="primary">ccmA</name>
    <name evidence="8" type="ORF">L0668_10150</name>
</gene>
<dbReference type="InterPro" id="IPR003439">
    <property type="entry name" value="ABC_transporter-like_ATP-bd"/>
</dbReference>
<evidence type="ECO:0000313" key="9">
    <source>
        <dbReference type="Proteomes" id="UP001521137"/>
    </source>
</evidence>
<organism evidence="8 9">
    <name type="scientific">Paraglaciecola algarum</name>
    <dbReference type="NCBI Taxonomy" id="3050085"/>
    <lineage>
        <taxon>Bacteria</taxon>
        <taxon>Pseudomonadati</taxon>
        <taxon>Pseudomonadota</taxon>
        <taxon>Gammaproteobacteria</taxon>
        <taxon>Alteromonadales</taxon>
        <taxon>Alteromonadaceae</taxon>
        <taxon>Paraglaciecola</taxon>
    </lineage>
</organism>
<comment type="caution">
    <text evidence="8">The sequence shown here is derived from an EMBL/GenBank/DDBJ whole genome shotgun (WGS) entry which is preliminary data.</text>
</comment>
<accession>A0ABS9D6B5</accession>
<dbReference type="Gene3D" id="3.40.50.300">
    <property type="entry name" value="P-loop containing nucleotide triphosphate hydrolases"/>
    <property type="match status" value="1"/>
</dbReference>
<keyword evidence="6" id="KW-0472">Membrane</keyword>
<keyword evidence="4" id="KW-0067">ATP-binding</keyword>
<dbReference type="Pfam" id="PF00005">
    <property type="entry name" value="ABC_tran"/>
    <property type="match status" value="1"/>
</dbReference>
<keyword evidence="2" id="KW-0547">Nucleotide-binding</keyword>
<dbReference type="InterPro" id="IPR027417">
    <property type="entry name" value="P-loop_NTPase"/>
</dbReference>
<keyword evidence="9" id="KW-1185">Reference proteome</keyword>
<protein>
    <submittedName>
        <fullName evidence="8">Cytochrome c biogenesis heme-transporting ATPase CcmA</fullName>
    </submittedName>
</protein>
<reference evidence="8 9" key="1">
    <citation type="submission" date="2022-01" db="EMBL/GenBank/DDBJ databases">
        <title>Paraglaciecola sp. G1-23.</title>
        <authorList>
            <person name="Jin M.S."/>
            <person name="Han D.M."/>
            <person name="Kim H.M."/>
            <person name="Jeon C.O."/>
        </authorList>
    </citation>
    <scope>NUCLEOTIDE SEQUENCE [LARGE SCALE GENOMIC DNA]</scope>
    <source>
        <strain evidence="8 9">G1-23</strain>
    </source>
</reference>
<sequence length="209" mass="23173">MAVLSTQNLSVIKRDRLLFDQVNLSVDSGSLLYVKGPNGAGKTSLLRVLTGLVEPESGIVFYQDKKIQKCGEDYATNLVYFGHKLGVSGSLSAVENLQYWCDSHQVKVDTNTIYQTLEKLNLVGLEDIPVASLSAGQQRRTALARLWLKADAKLWILDEPFTALDVQGINVLSDKLIDYLSKGGAVIITSHQLLELDYPTQELTLEYRI</sequence>
<dbReference type="InterPro" id="IPR003593">
    <property type="entry name" value="AAA+_ATPase"/>
</dbReference>
<feature type="domain" description="ABC transporter" evidence="7">
    <location>
        <begin position="4"/>
        <end position="209"/>
    </location>
</feature>
<proteinExistence type="predicted"/>
<evidence type="ECO:0000256" key="5">
    <source>
        <dbReference type="ARBA" id="ARBA00022967"/>
    </source>
</evidence>
<dbReference type="InterPro" id="IPR005895">
    <property type="entry name" value="ABC_transptr_haem_export_CcmA"/>
</dbReference>
<evidence type="ECO:0000256" key="1">
    <source>
        <dbReference type="ARBA" id="ARBA00022448"/>
    </source>
</evidence>
<keyword evidence="3" id="KW-0201">Cytochrome c-type biogenesis</keyword>
<dbReference type="PANTHER" id="PTHR43499">
    <property type="entry name" value="ABC TRANSPORTER I FAMILY MEMBER 1"/>
    <property type="match status" value="1"/>
</dbReference>
<evidence type="ECO:0000256" key="2">
    <source>
        <dbReference type="ARBA" id="ARBA00022741"/>
    </source>
</evidence>
<dbReference type="SUPFAM" id="SSF52540">
    <property type="entry name" value="P-loop containing nucleoside triphosphate hydrolases"/>
    <property type="match status" value="1"/>
</dbReference>
<dbReference type="PROSITE" id="PS50893">
    <property type="entry name" value="ABC_TRANSPORTER_2"/>
    <property type="match status" value="1"/>
</dbReference>
<evidence type="ECO:0000256" key="6">
    <source>
        <dbReference type="ARBA" id="ARBA00023136"/>
    </source>
</evidence>
<evidence type="ECO:0000313" key="8">
    <source>
        <dbReference type="EMBL" id="MCF2948468.1"/>
    </source>
</evidence>
<dbReference type="RefSeq" id="WP_235312265.1">
    <property type="nucleotide sequence ID" value="NZ_JAKGAS010000004.1"/>
</dbReference>
<dbReference type="PANTHER" id="PTHR43499:SF1">
    <property type="entry name" value="ABC TRANSPORTER I FAMILY MEMBER 1"/>
    <property type="match status" value="1"/>
</dbReference>
<dbReference type="Proteomes" id="UP001521137">
    <property type="component" value="Unassembled WGS sequence"/>
</dbReference>